<dbReference type="RefSeq" id="WP_141138489.1">
    <property type="nucleotide sequence ID" value="NZ_FXYG01000002.1"/>
</dbReference>
<sequence>MKNNSVTKEQARIAAERLLNAVWADSGVSLRLARFLLSAHSGHSNVDFSLFPSLDQDNLAAAQVVMQYSIFQRQFDQLLEWDDFEEVRDFWESRTQPAA</sequence>
<reference evidence="2" key="1">
    <citation type="submission" date="2017-05" db="EMBL/GenBank/DDBJ databases">
        <authorList>
            <person name="Rodrigo-Torres L."/>
            <person name="Arahal R. D."/>
            <person name="Lucena T."/>
        </authorList>
    </citation>
    <scope>NUCLEOTIDE SEQUENCE [LARGE SCALE GENOMIC DNA]</scope>
    <source>
        <strain evidence="2">CECT 8715</strain>
    </source>
</reference>
<gene>
    <name evidence="1" type="ORF">RUA8715_02094</name>
</gene>
<organism evidence="1 2">
    <name type="scientific">Ruegeria arenilitoris</name>
    <dbReference type="NCBI Taxonomy" id="1173585"/>
    <lineage>
        <taxon>Bacteria</taxon>
        <taxon>Pseudomonadati</taxon>
        <taxon>Pseudomonadota</taxon>
        <taxon>Alphaproteobacteria</taxon>
        <taxon>Rhodobacterales</taxon>
        <taxon>Roseobacteraceae</taxon>
        <taxon>Ruegeria</taxon>
    </lineage>
</organism>
<name>A0A238KGQ8_9RHOB</name>
<keyword evidence="2" id="KW-1185">Reference proteome</keyword>
<dbReference type="Proteomes" id="UP000202485">
    <property type="component" value="Unassembled WGS sequence"/>
</dbReference>
<protein>
    <submittedName>
        <fullName evidence="1">Uncharacterized protein</fullName>
    </submittedName>
</protein>
<evidence type="ECO:0000313" key="2">
    <source>
        <dbReference type="Proteomes" id="UP000202485"/>
    </source>
</evidence>
<accession>A0A238KGQ8</accession>
<dbReference type="AlphaFoldDB" id="A0A238KGQ8"/>
<evidence type="ECO:0000313" key="1">
    <source>
        <dbReference type="EMBL" id="SMX41764.1"/>
    </source>
</evidence>
<dbReference type="EMBL" id="FXYG01000002">
    <property type="protein sequence ID" value="SMX41764.1"/>
    <property type="molecule type" value="Genomic_DNA"/>
</dbReference>
<proteinExistence type="predicted"/>